<accession>A0ABN0WC40</accession>
<keyword evidence="2" id="KW-1185">Reference proteome</keyword>
<sequence>MIVKVSIVSPPLAMNLFSNFHTCRHVHFQILLHFSLLGSKKVNKQSPFNYPYNHACDVYENVEKYTYLL</sequence>
<evidence type="ECO:0000313" key="1">
    <source>
        <dbReference type="EMBL" id="GAA0332387.1"/>
    </source>
</evidence>
<evidence type="ECO:0000313" key="2">
    <source>
        <dbReference type="Proteomes" id="UP001500782"/>
    </source>
</evidence>
<dbReference type="Proteomes" id="UP001500782">
    <property type="component" value="Unassembled WGS sequence"/>
</dbReference>
<proteinExistence type="predicted"/>
<organism evidence="1 2">
    <name type="scientific">Bacillus carboniphilus</name>
    <dbReference type="NCBI Taxonomy" id="86663"/>
    <lineage>
        <taxon>Bacteria</taxon>
        <taxon>Bacillati</taxon>
        <taxon>Bacillota</taxon>
        <taxon>Bacilli</taxon>
        <taxon>Bacillales</taxon>
        <taxon>Bacillaceae</taxon>
        <taxon>Bacillus</taxon>
    </lineage>
</organism>
<dbReference type="EMBL" id="BAAADJ010000022">
    <property type="protein sequence ID" value="GAA0332387.1"/>
    <property type="molecule type" value="Genomic_DNA"/>
</dbReference>
<gene>
    <name evidence="1" type="ORF">GCM10008967_23820</name>
</gene>
<reference evidence="1 2" key="1">
    <citation type="journal article" date="2019" name="Int. J. Syst. Evol. Microbiol.">
        <title>The Global Catalogue of Microorganisms (GCM) 10K type strain sequencing project: providing services to taxonomists for standard genome sequencing and annotation.</title>
        <authorList>
            <consortium name="The Broad Institute Genomics Platform"/>
            <consortium name="The Broad Institute Genome Sequencing Center for Infectious Disease"/>
            <person name="Wu L."/>
            <person name="Ma J."/>
        </authorList>
    </citation>
    <scope>NUCLEOTIDE SEQUENCE [LARGE SCALE GENOMIC DNA]</scope>
    <source>
        <strain evidence="1 2">JCM 9731</strain>
    </source>
</reference>
<comment type="caution">
    <text evidence="1">The sequence shown here is derived from an EMBL/GenBank/DDBJ whole genome shotgun (WGS) entry which is preliminary data.</text>
</comment>
<name>A0ABN0WC40_9BACI</name>
<protein>
    <submittedName>
        <fullName evidence="1">Uncharacterized protein</fullName>
    </submittedName>
</protein>